<gene>
    <name evidence="1" type="primary">neuA_1</name>
    <name evidence="1" type="ORF">PS662_03612</name>
</gene>
<accession>A0A5E6V168</accession>
<protein>
    <submittedName>
        <fullName evidence="1">N-acylneuraminate cytidylyltransferase</fullName>
        <ecNumber evidence="1">2.7.7.43</ecNumber>
    </submittedName>
</protein>
<dbReference type="Pfam" id="PF02348">
    <property type="entry name" value="CTP_transf_3"/>
    <property type="match status" value="1"/>
</dbReference>
<evidence type="ECO:0000313" key="1">
    <source>
        <dbReference type="EMBL" id="VVN06329.1"/>
    </source>
</evidence>
<dbReference type="EC" id="2.7.7.43" evidence="1"/>
<organism evidence="1 2">
    <name type="scientific">Pseudomonas fluorescens</name>
    <dbReference type="NCBI Taxonomy" id="294"/>
    <lineage>
        <taxon>Bacteria</taxon>
        <taxon>Pseudomonadati</taxon>
        <taxon>Pseudomonadota</taxon>
        <taxon>Gammaproteobacteria</taxon>
        <taxon>Pseudomonadales</taxon>
        <taxon>Pseudomonadaceae</taxon>
        <taxon>Pseudomonas</taxon>
    </lineage>
</organism>
<reference evidence="1 2" key="1">
    <citation type="submission" date="2019-09" db="EMBL/GenBank/DDBJ databases">
        <authorList>
            <person name="Chandra G."/>
            <person name="Truman W A."/>
        </authorList>
    </citation>
    <scope>NUCLEOTIDE SEQUENCE [LARGE SCALE GENOMIC DNA]</scope>
    <source>
        <strain evidence="1">PS662</strain>
    </source>
</reference>
<dbReference type="AlphaFoldDB" id="A0A5E6V168"/>
<dbReference type="InterPro" id="IPR029044">
    <property type="entry name" value="Nucleotide-diphossugar_trans"/>
</dbReference>
<dbReference type="GO" id="GO:0008781">
    <property type="term" value="F:N-acylneuraminate cytidylyltransferase activity"/>
    <property type="evidence" value="ECO:0007669"/>
    <property type="project" value="UniProtKB-EC"/>
</dbReference>
<dbReference type="Gene3D" id="3.90.550.10">
    <property type="entry name" value="Spore Coat Polysaccharide Biosynthesis Protein SpsA, Chain A"/>
    <property type="match status" value="1"/>
</dbReference>
<dbReference type="InterPro" id="IPR050793">
    <property type="entry name" value="CMP-NeuNAc_synthase"/>
</dbReference>
<dbReference type="PANTHER" id="PTHR21485:SF6">
    <property type="entry name" value="N-ACYLNEURAMINATE CYTIDYLYLTRANSFERASE-RELATED"/>
    <property type="match status" value="1"/>
</dbReference>
<proteinExistence type="predicted"/>
<dbReference type="PANTHER" id="PTHR21485">
    <property type="entry name" value="HAD SUPERFAMILY MEMBERS CMAS AND KDSC"/>
    <property type="match status" value="1"/>
</dbReference>
<keyword evidence="1" id="KW-0548">Nucleotidyltransferase</keyword>
<keyword evidence="1" id="KW-0808">Transferase</keyword>
<evidence type="ECO:0000313" key="2">
    <source>
        <dbReference type="Proteomes" id="UP000326953"/>
    </source>
</evidence>
<sequence>MELQGKPLIRWTLEAALDSQVSDLVIVNSDDDAILAEGERLGVRTVKRPVLLATDTASTFDVLIQTLDVLAEEGIRPKRLMLLQPTSPLRCAENIRDAVQLMDNTNASSVVSVCPCEHSPLWSNVLGADGSMTDFLRPELLNRRSQDLPDYYRLNGSIYLAKTEDFVREKGFFMANSRAYIMTAEQSVDIDNRIDFKLCDVLMGERIK</sequence>
<dbReference type="InterPro" id="IPR003329">
    <property type="entry name" value="Cytidylyl_trans"/>
</dbReference>
<dbReference type="SUPFAM" id="SSF53448">
    <property type="entry name" value="Nucleotide-diphospho-sugar transferases"/>
    <property type="match status" value="1"/>
</dbReference>
<dbReference type="EMBL" id="CABVHK010000012">
    <property type="protein sequence ID" value="VVN06329.1"/>
    <property type="molecule type" value="Genomic_DNA"/>
</dbReference>
<name>A0A5E6V168_PSEFL</name>
<dbReference type="Proteomes" id="UP000326953">
    <property type="component" value="Unassembled WGS sequence"/>
</dbReference>
<dbReference type="CDD" id="cd02513">
    <property type="entry name" value="CMP-NeuAc_Synthase"/>
    <property type="match status" value="1"/>
</dbReference>